<comment type="similarity">
    <text evidence="1 7">Belongs to the glycosyltransferase 37 family.</text>
</comment>
<dbReference type="InterPro" id="IPR004938">
    <property type="entry name" value="XG_FTase"/>
</dbReference>
<dbReference type="AlphaFoldDB" id="A0A9Q0PVI3"/>
<keyword evidence="7" id="KW-0812">Transmembrane</keyword>
<keyword evidence="7" id="KW-1133">Transmembrane helix</keyword>
<evidence type="ECO:0000256" key="1">
    <source>
        <dbReference type="ARBA" id="ARBA00010481"/>
    </source>
</evidence>
<dbReference type="Gene3D" id="3.40.50.11340">
    <property type="match status" value="1"/>
</dbReference>
<keyword evidence="5" id="KW-0325">Glycoprotein</keyword>
<dbReference type="Proteomes" id="UP001151752">
    <property type="component" value="Chromosome 3"/>
</dbReference>
<dbReference type="FunFam" id="3.40.50.11340:FF:000005">
    <property type="entry name" value="Galactoside 2-alpha-L-fucosyltransferase"/>
    <property type="match status" value="1"/>
</dbReference>
<comment type="caution">
    <text evidence="8">The sequence shown here is derived from an EMBL/GenBank/DDBJ whole genome shotgun (WGS) entry which is preliminary data.</text>
</comment>
<evidence type="ECO:0000256" key="7">
    <source>
        <dbReference type="RuleBase" id="RU367004"/>
    </source>
</evidence>
<evidence type="ECO:0000256" key="2">
    <source>
        <dbReference type="ARBA" id="ARBA00022676"/>
    </source>
</evidence>
<evidence type="ECO:0000256" key="6">
    <source>
        <dbReference type="ARBA" id="ARBA00023316"/>
    </source>
</evidence>
<reference evidence="8" key="1">
    <citation type="submission" date="2022-11" db="EMBL/GenBank/DDBJ databases">
        <authorList>
            <person name="Hyden B.L."/>
            <person name="Feng K."/>
            <person name="Yates T."/>
            <person name="Jawdy S."/>
            <person name="Smart L.B."/>
            <person name="Muchero W."/>
        </authorList>
    </citation>
    <scope>NUCLEOTIDE SEQUENCE</scope>
    <source>
        <tissue evidence="8">Shoot tip</tissue>
    </source>
</reference>
<name>A0A9Q0PVI3_9ROSI</name>
<feature type="transmembrane region" description="Helical" evidence="7">
    <location>
        <begin position="20"/>
        <end position="37"/>
    </location>
</feature>
<comment type="subcellular location">
    <subcellularLocation>
        <location evidence="7">Golgi apparatus</location>
        <location evidence="7">Golgi stack membrane</location>
        <topology evidence="7">Single-pass type II membrane protein</topology>
    </subcellularLocation>
</comment>
<keyword evidence="9" id="KW-1185">Reference proteome</keyword>
<accession>A0A9Q0PVI3</accession>
<comment type="function">
    <text evidence="7">May be involved in cell wall biosynthesis.</text>
</comment>
<dbReference type="EMBL" id="JAPFFM010000017">
    <property type="protein sequence ID" value="KAJ6694836.1"/>
    <property type="molecule type" value="Genomic_DNA"/>
</dbReference>
<keyword evidence="2 7" id="KW-0328">Glycosyltransferase</keyword>
<keyword evidence="4 7" id="KW-0333">Golgi apparatus</keyword>
<gene>
    <name evidence="8" type="ORF">OIU74_014046</name>
</gene>
<dbReference type="PANTHER" id="PTHR31889:SF66">
    <property type="entry name" value="FUCOSYLTRANSFERASE"/>
    <property type="match status" value="1"/>
</dbReference>
<evidence type="ECO:0000256" key="3">
    <source>
        <dbReference type="ARBA" id="ARBA00022679"/>
    </source>
</evidence>
<dbReference type="GO" id="GO:0009969">
    <property type="term" value="P:xyloglucan biosynthetic process"/>
    <property type="evidence" value="ECO:0007669"/>
    <property type="project" value="TreeGrafter"/>
</dbReference>
<evidence type="ECO:0000256" key="4">
    <source>
        <dbReference type="ARBA" id="ARBA00023034"/>
    </source>
</evidence>
<proteinExistence type="inferred from homology"/>
<dbReference type="GO" id="GO:0042546">
    <property type="term" value="P:cell wall biogenesis"/>
    <property type="evidence" value="ECO:0007669"/>
    <property type="project" value="InterPro"/>
</dbReference>
<dbReference type="GO" id="GO:0071555">
    <property type="term" value="P:cell wall organization"/>
    <property type="evidence" value="ECO:0007669"/>
    <property type="project" value="UniProtKB-UniRule"/>
</dbReference>
<keyword evidence="7" id="KW-0472">Membrane</keyword>
<reference evidence="8" key="2">
    <citation type="journal article" date="2023" name="Int. J. Mol. Sci.">
        <title>De Novo Assembly and Annotation of 11 Diverse Shrub Willow (Salix) Genomes Reveals Novel Gene Organization in Sex-Linked Regions.</title>
        <authorList>
            <person name="Hyden B."/>
            <person name="Feng K."/>
            <person name="Yates T.B."/>
            <person name="Jawdy S."/>
            <person name="Cereghino C."/>
            <person name="Smart L.B."/>
            <person name="Muchero W."/>
        </authorList>
    </citation>
    <scope>NUCLEOTIDE SEQUENCE</scope>
    <source>
        <tissue evidence="8">Shoot tip</tissue>
    </source>
</reference>
<protein>
    <recommendedName>
        <fullName evidence="7">Fucosyltransferase</fullName>
        <ecNumber evidence="7">2.4.1.-</ecNumber>
    </recommendedName>
</protein>
<keyword evidence="6 7" id="KW-0961">Cell wall biogenesis/degradation</keyword>
<sequence length="486" mass="54753">MDIFQMERSGHGSKRIRKPVVSFLIAFCLLYIASMFYRSSTSVLIGEVARDHITGEVIENVTRCYETESEDERSSGTESMAVDKFLGGLLATGFDEESCISRYQAALYRKTSSHKPSAYLVSKLRKYEELHKRCGPDTESYIRTLKKLSSSHNNGTTDCNYIVWTPSNGLGNRIISMASSFLYAVLTNRVLLVDHGTDMAGIFCEPFPDTSWLLPMDFPSHRSILQLATRKCSQLRAPAKDEQHGHLNRVTGASDQYFVPYLFLLPSFQQELGKLFPDKEAVFHHLVRYLFHPSNQAWGLITRFYQAYLASADQKIGLQMSTKLIASPSKNKTSRAVTIASLYPEYYESIKSLYWMNPTVNGDVIGVYQPSHEEVQHYGNNIHNLKAWAEISILSLSDVLVTSSWSTFGYVAQGLGGLKPWILYVPAGNRPTDEPCPRGNSMEPCFHFPPDYYRIPSTKERPDAGSPVPHVRQCEDASNGIKLFNS</sequence>
<dbReference type="PANTHER" id="PTHR31889">
    <property type="entry name" value="FUCOSYLTRANSFERASE 2-RELATED"/>
    <property type="match status" value="1"/>
</dbReference>
<evidence type="ECO:0000313" key="9">
    <source>
        <dbReference type="Proteomes" id="UP001151752"/>
    </source>
</evidence>
<dbReference type="GO" id="GO:0032580">
    <property type="term" value="C:Golgi cisterna membrane"/>
    <property type="evidence" value="ECO:0007669"/>
    <property type="project" value="UniProtKB-SubCell"/>
</dbReference>
<evidence type="ECO:0000313" key="8">
    <source>
        <dbReference type="EMBL" id="KAJ6694836.1"/>
    </source>
</evidence>
<evidence type="ECO:0000256" key="5">
    <source>
        <dbReference type="ARBA" id="ARBA00023180"/>
    </source>
</evidence>
<keyword evidence="3 7" id="KW-0808">Transferase</keyword>
<dbReference type="GO" id="GO:0008107">
    <property type="term" value="F:galactoside 2-alpha-L-fucosyltransferase activity"/>
    <property type="evidence" value="ECO:0007669"/>
    <property type="project" value="InterPro"/>
</dbReference>
<organism evidence="8 9">
    <name type="scientific">Salix koriyanagi</name>
    <dbReference type="NCBI Taxonomy" id="2511006"/>
    <lineage>
        <taxon>Eukaryota</taxon>
        <taxon>Viridiplantae</taxon>
        <taxon>Streptophyta</taxon>
        <taxon>Embryophyta</taxon>
        <taxon>Tracheophyta</taxon>
        <taxon>Spermatophyta</taxon>
        <taxon>Magnoliopsida</taxon>
        <taxon>eudicotyledons</taxon>
        <taxon>Gunneridae</taxon>
        <taxon>Pentapetalae</taxon>
        <taxon>rosids</taxon>
        <taxon>fabids</taxon>
        <taxon>Malpighiales</taxon>
        <taxon>Salicaceae</taxon>
        <taxon>Saliceae</taxon>
        <taxon>Salix</taxon>
    </lineage>
</organism>
<dbReference type="EC" id="2.4.1.-" evidence="7"/>
<dbReference type="Pfam" id="PF03254">
    <property type="entry name" value="XG_FTase"/>
    <property type="match status" value="3"/>
</dbReference>